<organism evidence="1">
    <name type="scientific">Arundo donax</name>
    <name type="common">Giant reed</name>
    <name type="synonym">Donax arundinaceus</name>
    <dbReference type="NCBI Taxonomy" id="35708"/>
    <lineage>
        <taxon>Eukaryota</taxon>
        <taxon>Viridiplantae</taxon>
        <taxon>Streptophyta</taxon>
        <taxon>Embryophyta</taxon>
        <taxon>Tracheophyta</taxon>
        <taxon>Spermatophyta</taxon>
        <taxon>Magnoliopsida</taxon>
        <taxon>Liliopsida</taxon>
        <taxon>Poales</taxon>
        <taxon>Poaceae</taxon>
        <taxon>PACMAD clade</taxon>
        <taxon>Arundinoideae</taxon>
        <taxon>Arundineae</taxon>
        <taxon>Arundo</taxon>
    </lineage>
</organism>
<proteinExistence type="predicted"/>
<protein>
    <submittedName>
        <fullName evidence="1">Uncharacterized protein</fullName>
    </submittedName>
</protein>
<dbReference type="AlphaFoldDB" id="A0A0A9BLT4"/>
<accession>A0A0A9BLT4</accession>
<dbReference type="EMBL" id="GBRH01233544">
    <property type="protein sequence ID" value="JAD64351.1"/>
    <property type="molecule type" value="Transcribed_RNA"/>
</dbReference>
<reference evidence="1" key="1">
    <citation type="submission" date="2014-09" db="EMBL/GenBank/DDBJ databases">
        <authorList>
            <person name="Magalhaes I.L.F."/>
            <person name="Oliveira U."/>
            <person name="Santos F.R."/>
            <person name="Vidigal T.H.D.A."/>
            <person name="Brescovit A.D."/>
            <person name="Santos A.J."/>
        </authorList>
    </citation>
    <scope>NUCLEOTIDE SEQUENCE</scope>
    <source>
        <tissue evidence="1">Shoot tissue taken approximately 20 cm above the soil surface</tissue>
    </source>
</reference>
<reference evidence="1" key="2">
    <citation type="journal article" date="2015" name="Data Brief">
        <title>Shoot transcriptome of the giant reed, Arundo donax.</title>
        <authorList>
            <person name="Barrero R.A."/>
            <person name="Guerrero F.D."/>
            <person name="Moolhuijzen P."/>
            <person name="Goolsby J.A."/>
            <person name="Tidwell J."/>
            <person name="Bellgard S.E."/>
            <person name="Bellgard M.I."/>
        </authorList>
    </citation>
    <scope>NUCLEOTIDE SEQUENCE</scope>
    <source>
        <tissue evidence="1">Shoot tissue taken approximately 20 cm above the soil surface</tissue>
    </source>
</reference>
<sequence length="31" mass="3525">MVLFSFCFRHRLVPSFSKSAPHKPGLFLFGA</sequence>
<evidence type="ECO:0000313" key="1">
    <source>
        <dbReference type="EMBL" id="JAD64351.1"/>
    </source>
</evidence>
<name>A0A0A9BLT4_ARUDO</name>